<sequence>MLSVQAVRNPITTSFRVPFVIGYTGDVVRQSLKFVPRPDGWKLSYDAPRAGDWAHGVLRLRQNSKRSGRPDFKTVNTRRQWRCMTKRLCQVCARSAVDPDTGRISWLLSSEEGNQARDGFTNAPPTCKACIPEAITYCPHLRHNALVVTVGDCIPYGVRADLFLPLLPTVVPYERNAVILLSDPDRELALARELLVRLTDVRPARIER</sequence>
<accession>A0ABW4H0I6</accession>
<evidence type="ECO:0000313" key="2">
    <source>
        <dbReference type="Proteomes" id="UP001597097"/>
    </source>
</evidence>
<organism evidence="1 2">
    <name type="scientific">Nonomuraea guangzhouensis</name>
    <dbReference type="NCBI Taxonomy" id="1291555"/>
    <lineage>
        <taxon>Bacteria</taxon>
        <taxon>Bacillati</taxon>
        <taxon>Actinomycetota</taxon>
        <taxon>Actinomycetes</taxon>
        <taxon>Streptosporangiales</taxon>
        <taxon>Streptosporangiaceae</taxon>
        <taxon>Nonomuraea</taxon>
    </lineage>
</organism>
<reference evidence="2" key="1">
    <citation type="journal article" date="2019" name="Int. J. Syst. Evol. Microbiol.">
        <title>The Global Catalogue of Microorganisms (GCM) 10K type strain sequencing project: providing services to taxonomists for standard genome sequencing and annotation.</title>
        <authorList>
            <consortium name="The Broad Institute Genomics Platform"/>
            <consortium name="The Broad Institute Genome Sequencing Center for Infectious Disease"/>
            <person name="Wu L."/>
            <person name="Ma J."/>
        </authorList>
    </citation>
    <scope>NUCLEOTIDE SEQUENCE [LARGE SCALE GENOMIC DNA]</scope>
    <source>
        <strain evidence="2">CGMCC 1.15399</strain>
    </source>
</reference>
<dbReference type="Proteomes" id="UP001597097">
    <property type="component" value="Unassembled WGS sequence"/>
</dbReference>
<keyword evidence="2" id="KW-1185">Reference proteome</keyword>
<dbReference type="EMBL" id="JBHUCM010000082">
    <property type="protein sequence ID" value="MFD1547747.1"/>
    <property type="molecule type" value="Genomic_DNA"/>
</dbReference>
<name>A0ABW4H0I6_9ACTN</name>
<comment type="caution">
    <text evidence="1">The sequence shown here is derived from an EMBL/GenBank/DDBJ whole genome shotgun (WGS) entry which is preliminary data.</text>
</comment>
<evidence type="ECO:0000313" key="1">
    <source>
        <dbReference type="EMBL" id="MFD1547747.1"/>
    </source>
</evidence>
<dbReference type="RefSeq" id="WP_219539092.1">
    <property type="nucleotide sequence ID" value="NZ_JAHKRM010000054.1"/>
</dbReference>
<proteinExistence type="predicted"/>
<protein>
    <submittedName>
        <fullName evidence="1">Uncharacterized protein</fullName>
    </submittedName>
</protein>
<gene>
    <name evidence="1" type="ORF">ACFSJ0_62715</name>
</gene>